<feature type="compositionally biased region" description="Polar residues" evidence="1">
    <location>
        <begin position="237"/>
        <end position="261"/>
    </location>
</feature>
<dbReference type="Proteomes" id="UP000720189">
    <property type="component" value="Unassembled WGS sequence"/>
</dbReference>
<reference evidence="3" key="1">
    <citation type="journal article" date="2021" name="Nat. Commun.">
        <title>Genetic determinants of endophytism in the Arabidopsis root mycobiome.</title>
        <authorList>
            <person name="Mesny F."/>
            <person name="Miyauchi S."/>
            <person name="Thiergart T."/>
            <person name="Pickel B."/>
            <person name="Atanasova L."/>
            <person name="Karlsson M."/>
            <person name="Huettel B."/>
            <person name="Barry K.W."/>
            <person name="Haridas S."/>
            <person name="Chen C."/>
            <person name="Bauer D."/>
            <person name="Andreopoulos W."/>
            <person name="Pangilinan J."/>
            <person name="LaButti K."/>
            <person name="Riley R."/>
            <person name="Lipzen A."/>
            <person name="Clum A."/>
            <person name="Drula E."/>
            <person name="Henrissat B."/>
            <person name="Kohler A."/>
            <person name="Grigoriev I.V."/>
            <person name="Martin F.M."/>
            <person name="Hacquard S."/>
        </authorList>
    </citation>
    <scope>NUCLEOTIDE SEQUENCE</scope>
    <source>
        <strain evidence="3">MPI-CAGE-AT-0023</strain>
    </source>
</reference>
<dbReference type="InterPro" id="IPR057230">
    <property type="entry name" value="DUF7908"/>
</dbReference>
<feature type="domain" description="DUF7908" evidence="2">
    <location>
        <begin position="42"/>
        <end position="155"/>
    </location>
</feature>
<accession>A0A9P9KUW9</accession>
<feature type="compositionally biased region" description="Polar residues" evidence="1">
    <location>
        <begin position="391"/>
        <end position="403"/>
    </location>
</feature>
<gene>
    <name evidence="3" type="ORF">BKA55DRAFT_682091</name>
</gene>
<evidence type="ECO:0000313" key="4">
    <source>
        <dbReference type="Proteomes" id="UP000720189"/>
    </source>
</evidence>
<dbReference type="Pfam" id="PF25485">
    <property type="entry name" value="DUF7908"/>
    <property type="match status" value="1"/>
</dbReference>
<feature type="compositionally biased region" description="Low complexity" evidence="1">
    <location>
        <begin position="347"/>
        <end position="390"/>
    </location>
</feature>
<organism evidence="3 4">
    <name type="scientific">Fusarium redolens</name>
    <dbReference type="NCBI Taxonomy" id="48865"/>
    <lineage>
        <taxon>Eukaryota</taxon>
        <taxon>Fungi</taxon>
        <taxon>Dikarya</taxon>
        <taxon>Ascomycota</taxon>
        <taxon>Pezizomycotina</taxon>
        <taxon>Sordariomycetes</taxon>
        <taxon>Hypocreomycetidae</taxon>
        <taxon>Hypocreales</taxon>
        <taxon>Nectriaceae</taxon>
        <taxon>Fusarium</taxon>
        <taxon>Fusarium redolens species complex</taxon>
    </lineage>
</organism>
<feature type="compositionally biased region" description="Low complexity" evidence="1">
    <location>
        <begin position="174"/>
        <end position="195"/>
    </location>
</feature>
<feature type="compositionally biased region" description="Low complexity" evidence="1">
    <location>
        <begin position="210"/>
        <end position="219"/>
    </location>
</feature>
<dbReference type="RefSeq" id="XP_046055765.1">
    <property type="nucleotide sequence ID" value="XM_046198291.1"/>
</dbReference>
<feature type="region of interest" description="Disordered" evidence="1">
    <location>
        <begin position="347"/>
        <end position="403"/>
    </location>
</feature>
<dbReference type="AlphaFoldDB" id="A0A9P9KUW9"/>
<feature type="region of interest" description="Disordered" evidence="1">
    <location>
        <begin position="237"/>
        <end position="319"/>
    </location>
</feature>
<dbReference type="OrthoDB" id="3563678at2759"/>
<evidence type="ECO:0000313" key="3">
    <source>
        <dbReference type="EMBL" id="KAH7268997.1"/>
    </source>
</evidence>
<protein>
    <recommendedName>
        <fullName evidence="2">DUF7908 domain-containing protein</fullName>
    </recommendedName>
</protein>
<keyword evidence="4" id="KW-1185">Reference proteome</keyword>
<evidence type="ECO:0000259" key="2">
    <source>
        <dbReference type="Pfam" id="PF25485"/>
    </source>
</evidence>
<dbReference type="GeneID" id="70228245"/>
<feature type="compositionally biased region" description="Low complexity" evidence="1">
    <location>
        <begin position="262"/>
        <end position="304"/>
    </location>
</feature>
<proteinExistence type="predicted"/>
<sequence length="454" mass="47343">MRKLIPALVRDFEFALHDRLLKKEWATQNYWFIKPLDFQAWRDLSKREDKGFVGQDNPNTCTFASRFNLVDGQLLNKGVPISYSGEAYVQLEGEGLPGSDSITTTFETSGRDLVFRNAALPNGEAGFCQVASGQVYVTFSSSPAGCEPVNLAAFDTIQCQNGRLVGYDTTTSEAASETATSSEIASETTTTASATVTPSNEATATVAPESVTTTADSSSTKVSSFTESGVFTSLASTTELSSFPESETSTVLASMTESSTPTSGVSSETELLTTEITTTAESESTTVPASTASTTESPSATASSNTFLKSETTSGTSTTVLVASTDTEISSTEATTTIESEITTAIVTTTTEASTTNEEPTTTTADTTTADEATTTEFTTTADTTTTTSSGPDPSSCASTSDPYSVGGSTFDINCNFAVTGGTSIGIVHANSFQECYDVAIKQVPETTTTAAPT</sequence>
<dbReference type="EMBL" id="JAGMUX010000001">
    <property type="protein sequence ID" value="KAH7268997.1"/>
    <property type="molecule type" value="Genomic_DNA"/>
</dbReference>
<name>A0A9P9KUW9_FUSRE</name>
<feature type="region of interest" description="Disordered" evidence="1">
    <location>
        <begin position="174"/>
        <end position="219"/>
    </location>
</feature>
<comment type="caution">
    <text evidence="3">The sequence shown here is derived from an EMBL/GenBank/DDBJ whole genome shotgun (WGS) entry which is preliminary data.</text>
</comment>
<feature type="compositionally biased region" description="Polar residues" evidence="1">
    <location>
        <begin position="305"/>
        <end position="319"/>
    </location>
</feature>
<evidence type="ECO:0000256" key="1">
    <source>
        <dbReference type="SAM" id="MobiDB-lite"/>
    </source>
</evidence>